<reference evidence="5" key="1">
    <citation type="submission" date="2022-09" db="EMBL/GenBank/DDBJ databases">
        <title>The genome sequence of Rhodococcus aetherivorans N1.</title>
        <authorList>
            <person name="Jiang W."/>
        </authorList>
    </citation>
    <scope>NUCLEOTIDE SEQUENCE</scope>
    <source>
        <strain evidence="5">N1</strain>
    </source>
</reference>
<dbReference type="InterPro" id="IPR011711">
    <property type="entry name" value="GntR_C"/>
</dbReference>
<dbReference type="SUPFAM" id="SSF46785">
    <property type="entry name" value="Winged helix' DNA-binding domain"/>
    <property type="match status" value="1"/>
</dbReference>
<dbReference type="GO" id="GO:0003677">
    <property type="term" value="F:DNA binding"/>
    <property type="evidence" value="ECO:0007669"/>
    <property type="project" value="UniProtKB-KW"/>
</dbReference>
<dbReference type="AlphaFoldDB" id="A0AA46SEK4"/>
<dbReference type="RefSeq" id="WP_263509021.1">
    <property type="nucleotide sequence ID" value="NZ_CP106982.1"/>
</dbReference>
<evidence type="ECO:0000256" key="3">
    <source>
        <dbReference type="ARBA" id="ARBA00023163"/>
    </source>
</evidence>
<feature type="domain" description="HTH gntR-type" evidence="4">
    <location>
        <begin position="13"/>
        <end position="84"/>
    </location>
</feature>
<dbReference type="EMBL" id="CP106982">
    <property type="protein sequence ID" value="UYF95102.1"/>
    <property type="molecule type" value="Genomic_DNA"/>
</dbReference>
<accession>A0AA46SEK4</accession>
<dbReference type="PANTHER" id="PTHR43537:SF5">
    <property type="entry name" value="UXU OPERON TRANSCRIPTIONAL REGULATOR"/>
    <property type="match status" value="1"/>
</dbReference>
<protein>
    <submittedName>
        <fullName evidence="5">GntR family transcriptional regulator</fullName>
    </submittedName>
</protein>
<dbReference type="InterPro" id="IPR000524">
    <property type="entry name" value="Tscrpt_reg_HTH_GntR"/>
</dbReference>
<dbReference type="Proteomes" id="UP001163947">
    <property type="component" value="Chromosome"/>
</dbReference>
<dbReference type="PROSITE" id="PS50949">
    <property type="entry name" value="HTH_GNTR"/>
    <property type="match status" value="1"/>
</dbReference>
<evidence type="ECO:0000313" key="6">
    <source>
        <dbReference type="Proteomes" id="UP001163947"/>
    </source>
</evidence>
<dbReference type="Gene3D" id="1.20.120.530">
    <property type="entry name" value="GntR ligand-binding domain-like"/>
    <property type="match status" value="1"/>
</dbReference>
<dbReference type="PANTHER" id="PTHR43537">
    <property type="entry name" value="TRANSCRIPTIONAL REGULATOR, GNTR FAMILY"/>
    <property type="match status" value="1"/>
</dbReference>
<dbReference type="PRINTS" id="PR00035">
    <property type="entry name" value="HTHGNTR"/>
</dbReference>
<dbReference type="Gene3D" id="1.10.10.10">
    <property type="entry name" value="Winged helix-like DNA-binding domain superfamily/Winged helix DNA-binding domain"/>
    <property type="match status" value="1"/>
</dbReference>
<dbReference type="SMART" id="SM00345">
    <property type="entry name" value="HTH_GNTR"/>
    <property type="match status" value="1"/>
</dbReference>
<dbReference type="InterPro" id="IPR036390">
    <property type="entry name" value="WH_DNA-bd_sf"/>
</dbReference>
<dbReference type="Pfam" id="PF00392">
    <property type="entry name" value="GntR"/>
    <property type="match status" value="1"/>
</dbReference>
<organism evidence="5 6">
    <name type="scientific">Rhodococcus aetherivorans</name>
    <dbReference type="NCBI Taxonomy" id="191292"/>
    <lineage>
        <taxon>Bacteria</taxon>
        <taxon>Bacillati</taxon>
        <taxon>Actinomycetota</taxon>
        <taxon>Actinomycetes</taxon>
        <taxon>Mycobacteriales</taxon>
        <taxon>Nocardiaceae</taxon>
        <taxon>Rhodococcus</taxon>
    </lineage>
</organism>
<keyword evidence="1" id="KW-0805">Transcription regulation</keyword>
<evidence type="ECO:0000313" key="5">
    <source>
        <dbReference type="EMBL" id="UYF95102.1"/>
    </source>
</evidence>
<gene>
    <name evidence="5" type="ORF">OCS65_04815</name>
</gene>
<keyword evidence="3" id="KW-0804">Transcription</keyword>
<dbReference type="Pfam" id="PF07729">
    <property type="entry name" value="FCD"/>
    <property type="match status" value="1"/>
</dbReference>
<evidence type="ECO:0000256" key="2">
    <source>
        <dbReference type="ARBA" id="ARBA00023125"/>
    </source>
</evidence>
<name>A0AA46SEK4_9NOCA</name>
<dbReference type="InterPro" id="IPR036388">
    <property type="entry name" value="WH-like_DNA-bd_sf"/>
</dbReference>
<dbReference type="GO" id="GO:0003700">
    <property type="term" value="F:DNA-binding transcription factor activity"/>
    <property type="evidence" value="ECO:0007669"/>
    <property type="project" value="InterPro"/>
</dbReference>
<proteinExistence type="predicted"/>
<keyword evidence="2" id="KW-0238">DNA-binding</keyword>
<dbReference type="SMART" id="SM00895">
    <property type="entry name" value="FCD"/>
    <property type="match status" value="1"/>
</dbReference>
<dbReference type="GeneID" id="83619714"/>
<dbReference type="InterPro" id="IPR008920">
    <property type="entry name" value="TF_FadR/GntR_C"/>
</dbReference>
<sequence length="237" mass="26153">MTIIMGAIMTDMKVVGRKTARLVAGRIVQDIASEGLTRLPPESELLERYAVSRPSLREALRILEMYGVISIRPGPGSGTTVNPVASYQYANASSLYFHLLGLTLRDVLRTRLQVEPLMARLASERVKSGVPWEIDDPDSGGEEDNDSGNFHFAVARFAGDPILLLFADALRNIYVDESSSGKIPNKGLAVTHDQILDAIQSGDSEKSEQLMREHISSYIKILEKNCPEVLGQVVDWR</sequence>
<evidence type="ECO:0000259" key="4">
    <source>
        <dbReference type="PROSITE" id="PS50949"/>
    </source>
</evidence>
<dbReference type="SUPFAM" id="SSF48008">
    <property type="entry name" value="GntR ligand-binding domain-like"/>
    <property type="match status" value="1"/>
</dbReference>
<evidence type="ECO:0000256" key="1">
    <source>
        <dbReference type="ARBA" id="ARBA00023015"/>
    </source>
</evidence>